<feature type="compositionally biased region" description="Basic and acidic residues" evidence="1">
    <location>
        <begin position="82"/>
        <end position="98"/>
    </location>
</feature>
<name>A0A3N0XSD6_ANAGA</name>
<evidence type="ECO:0000313" key="3">
    <source>
        <dbReference type="Proteomes" id="UP000281406"/>
    </source>
</evidence>
<evidence type="ECO:0000256" key="1">
    <source>
        <dbReference type="SAM" id="MobiDB-lite"/>
    </source>
</evidence>
<sequence>MHDEEESLIGQRLSKDHSWRIAEKPIRGQIPLRGVRAQCLRDLFDDQISPPPTDRCKKRASPLGLLRQQRRHSHPKPINKMVDLRTEEVEGGLGEKDL</sequence>
<comment type="caution">
    <text evidence="2">The sequence shown here is derived from an EMBL/GenBank/DDBJ whole genome shotgun (WGS) entry which is preliminary data.</text>
</comment>
<organism evidence="2 3">
    <name type="scientific">Anabarilius grahami</name>
    <name type="common">Kanglang fish</name>
    <name type="synonym">Barilius grahami</name>
    <dbReference type="NCBI Taxonomy" id="495550"/>
    <lineage>
        <taxon>Eukaryota</taxon>
        <taxon>Metazoa</taxon>
        <taxon>Chordata</taxon>
        <taxon>Craniata</taxon>
        <taxon>Vertebrata</taxon>
        <taxon>Euteleostomi</taxon>
        <taxon>Actinopterygii</taxon>
        <taxon>Neopterygii</taxon>
        <taxon>Teleostei</taxon>
        <taxon>Ostariophysi</taxon>
        <taxon>Cypriniformes</taxon>
        <taxon>Xenocyprididae</taxon>
        <taxon>Xenocypridinae</taxon>
        <taxon>Xenocypridinae incertae sedis</taxon>
        <taxon>Anabarilius</taxon>
    </lineage>
</organism>
<evidence type="ECO:0000313" key="2">
    <source>
        <dbReference type="EMBL" id="ROJ30509.1"/>
    </source>
</evidence>
<dbReference type="AlphaFoldDB" id="A0A3N0XSD6"/>
<reference evidence="2 3" key="1">
    <citation type="submission" date="2018-10" db="EMBL/GenBank/DDBJ databases">
        <title>Genome assembly for a Yunnan-Guizhou Plateau 3E fish, Anabarilius grahami (Regan), and its evolutionary and genetic applications.</title>
        <authorList>
            <person name="Jiang W."/>
        </authorList>
    </citation>
    <scope>NUCLEOTIDE SEQUENCE [LARGE SCALE GENOMIC DNA]</scope>
    <source>
        <strain evidence="2">AG-KIZ</strain>
        <tissue evidence="2">Muscle</tissue>
    </source>
</reference>
<accession>A0A3N0XSD6</accession>
<protein>
    <submittedName>
        <fullName evidence="2">Uncharacterized protein</fullName>
    </submittedName>
</protein>
<gene>
    <name evidence="2" type="ORF">DPX16_23590</name>
</gene>
<proteinExistence type="predicted"/>
<keyword evidence="3" id="KW-1185">Reference proteome</keyword>
<feature type="compositionally biased region" description="Basic residues" evidence="1">
    <location>
        <begin position="68"/>
        <end position="77"/>
    </location>
</feature>
<dbReference type="EMBL" id="RJVU01062051">
    <property type="protein sequence ID" value="ROJ30509.1"/>
    <property type="molecule type" value="Genomic_DNA"/>
</dbReference>
<feature type="region of interest" description="Disordered" evidence="1">
    <location>
        <begin position="45"/>
        <end position="98"/>
    </location>
</feature>
<dbReference type="Proteomes" id="UP000281406">
    <property type="component" value="Unassembled WGS sequence"/>
</dbReference>